<evidence type="ECO:0000313" key="1">
    <source>
        <dbReference type="EMBL" id="CAB4137105.1"/>
    </source>
</evidence>
<organism evidence="2">
    <name type="scientific">uncultured Caudovirales phage</name>
    <dbReference type="NCBI Taxonomy" id="2100421"/>
    <lineage>
        <taxon>Viruses</taxon>
        <taxon>Duplodnaviria</taxon>
        <taxon>Heunggongvirae</taxon>
        <taxon>Uroviricota</taxon>
        <taxon>Caudoviricetes</taxon>
        <taxon>Peduoviridae</taxon>
        <taxon>Maltschvirus</taxon>
        <taxon>Maltschvirus maltsch</taxon>
    </lineage>
</organism>
<accession>A0A6J5NMH3</accession>
<gene>
    <name evidence="1" type="ORF">UFOVP322_12</name>
    <name evidence="2" type="ORF">UFOVP771_10</name>
    <name evidence="3" type="ORF">UFOVP850_10</name>
</gene>
<proteinExistence type="predicted"/>
<dbReference type="EMBL" id="LR796701">
    <property type="protein sequence ID" value="CAB4160629.1"/>
    <property type="molecule type" value="Genomic_DNA"/>
</dbReference>
<evidence type="ECO:0000313" key="3">
    <source>
        <dbReference type="EMBL" id="CAB4166075.1"/>
    </source>
</evidence>
<dbReference type="EMBL" id="LR796330">
    <property type="protein sequence ID" value="CAB4137105.1"/>
    <property type="molecule type" value="Genomic_DNA"/>
</dbReference>
<dbReference type="EMBL" id="LR796796">
    <property type="protein sequence ID" value="CAB4166075.1"/>
    <property type="molecule type" value="Genomic_DNA"/>
</dbReference>
<sequence>MDRITPKLDEVQRGLKQLPREAYNFFVGVTPKQSGNARRNTRLNGNVINADYPYAGRLDKGYSKQAPQGMTKPTEAYIKRLLKQKLGK</sequence>
<protein>
    <submittedName>
        <fullName evidence="2">Uncharacterized protein</fullName>
    </submittedName>
</protein>
<name>A0A6J5NMH3_9CAUD</name>
<reference evidence="2" key="1">
    <citation type="submission" date="2020-04" db="EMBL/GenBank/DDBJ databases">
        <authorList>
            <person name="Chiriac C."/>
            <person name="Salcher M."/>
            <person name="Ghai R."/>
            <person name="Kavagutti S V."/>
        </authorList>
    </citation>
    <scope>NUCLEOTIDE SEQUENCE</scope>
</reference>
<evidence type="ECO:0000313" key="2">
    <source>
        <dbReference type="EMBL" id="CAB4160629.1"/>
    </source>
</evidence>